<gene>
    <name evidence="2" type="ORF">KDK_50110</name>
</gene>
<name>A0A402APV6_9CHLR</name>
<dbReference type="EMBL" id="BIFS01000001">
    <property type="protein sequence ID" value="GCE21211.1"/>
    <property type="molecule type" value="Genomic_DNA"/>
</dbReference>
<dbReference type="PROSITE" id="PS51257">
    <property type="entry name" value="PROKAR_LIPOPROTEIN"/>
    <property type="match status" value="1"/>
</dbReference>
<feature type="transmembrane region" description="Helical" evidence="1">
    <location>
        <begin position="20"/>
        <end position="37"/>
    </location>
</feature>
<dbReference type="AlphaFoldDB" id="A0A402APV6"/>
<evidence type="ECO:0000256" key="1">
    <source>
        <dbReference type="SAM" id="Phobius"/>
    </source>
</evidence>
<keyword evidence="1" id="KW-1133">Transmembrane helix</keyword>
<organism evidence="2 3">
    <name type="scientific">Dictyobacter kobayashii</name>
    <dbReference type="NCBI Taxonomy" id="2014872"/>
    <lineage>
        <taxon>Bacteria</taxon>
        <taxon>Bacillati</taxon>
        <taxon>Chloroflexota</taxon>
        <taxon>Ktedonobacteria</taxon>
        <taxon>Ktedonobacterales</taxon>
        <taxon>Dictyobacteraceae</taxon>
        <taxon>Dictyobacter</taxon>
    </lineage>
</organism>
<evidence type="ECO:0000313" key="2">
    <source>
        <dbReference type="EMBL" id="GCE21211.1"/>
    </source>
</evidence>
<keyword evidence="1" id="KW-0472">Membrane</keyword>
<feature type="transmembrane region" description="Helical" evidence="1">
    <location>
        <begin position="43"/>
        <end position="62"/>
    </location>
</feature>
<accession>A0A402APV6</accession>
<keyword evidence="3" id="KW-1185">Reference proteome</keyword>
<sequence length="106" mass="11194">MVGKEHVELAHRGVSLQLGLSHALVGCIVLAISAWLLSLGLPLSVIIGVAIVAGGALGWALTWNIQHGLFLLELALQRLAEGSPSNCRVAAGLTGHRDSSRRLCRR</sequence>
<proteinExistence type="predicted"/>
<dbReference type="RefSeq" id="WP_126552745.1">
    <property type="nucleotide sequence ID" value="NZ_BIFS01000001.1"/>
</dbReference>
<evidence type="ECO:0000313" key="3">
    <source>
        <dbReference type="Proteomes" id="UP000287188"/>
    </source>
</evidence>
<reference evidence="3" key="1">
    <citation type="submission" date="2018-12" db="EMBL/GenBank/DDBJ databases">
        <title>Tengunoibacter tsumagoiensis gen. nov., sp. nov., Dictyobacter kobayashii sp. nov., D. alpinus sp. nov., and D. joshuensis sp. nov. and description of Dictyobacteraceae fam. nov. within the order Ktedonobacterales isolated from Tengu-no-mugimeshi.</title>
        <authorList>
            <person name="Wang C.M."/>
            <person name="Zheng Y."/>
            <person name="Sakai Y."/>
            <person name="Toyoda A."/>
            <person name="Minakuchi Y."/>
            <person name="Abe K."/>
            <person name="Yokota A."/>
            <person name="Yabe S."/>
        </authorList>
    </citation>
    <scope>NUCLEOTIDE SEQUENCE [LARGE SCALE GENOMIC DNA]</scope>
    <source>
        <strain evidence="3">Uno11</strain>
    </source>
</reference>
<dbReference type="Proteomes" id="UP000287188">
    <property type="component" value="Unassembled WGS sequence"/>
</dbReference>
<comment type="caution">
    <text evidence="2">The sequence shown here is derived from an EMBL/GenBank/DDBJ whole genome shotgun (WGS) entry which is preliminary data.</text>
</comment>
<protein>
    <submittedName>
        <fullName evidence="2">Uncharacterized protein</fullName>
    </submittedName>
</protein>
<keyword evidence="1" id="KW-0812">Transmembrane</keyword>